<reference evidence="1 2" key="1">
    <citation type="submission" date="2017-09" db="EMBL/GenBank/DDBJ databases">
        <title>Genomics of the genus Arcobacter.</title>
        <authorList>
            <person name="Perez-Cataluna A."/>
            <person name="Figueras M.J."/>
            <person name="Salas-Masso N."/>
        </authorList>
    </citation>
    <scope>NUCLEOTIDE SEQUENCE [LARGE SCALE GENOMIC DNA]</scope>
    <source>
        <strain evidence="1 2">CECT 7386</strain>
    </source>
</reference>
<name>A0AAX2ACA5_9BACT</name>
<dbReference type="GO" id="GO:0015774">
    <property type="term" value="P:polysaccharide transport"/>
    <property type="evidence" value="ECO:0007669"/>
    <property type="project" value="InterPro"/>
</dbReference>
<gene>
    <name evidence="1" type="ORF">CP985_13180</name>
</gene>
<dbReference type="Proteomes" id="UP000290092">
    <property type="component" value="Unassembled WGS sequence"/>
</dbReference>
<dbReference type="InterPro" id="IPR007833">
    <property type="entry name" value="Capsule_polysaccharide_synth"/>
</dbReference>
<evidence type="ECO:0000313" key="1">
    <source>
        <dbReference type="EMBL" id="RXK13705.1"/>
    </source>
</evidence>
<evidence type="ECO:0008006" key="3">
    <source>
        <dbReference type="Google" id="ProtNLM"/>
    </source>
</evidence>
<keyword evidence="2" id="KW-1185">Reference proteome</keyword>
<evidence type="ECO:0000313" key="2">
    <source>
        <dbReference type="Proteomes" id="UP000290092"/>
    </source>
</evidence>
<comment type="caution">
    <text evidence="1">The sequence shown here is derived from an EMBL/GenBank/DDBJ whole genome shotgun (WGS) entry which is preliminary data.</text>
</comment>
<dbReference type="AlphaFoldDB" id="A0AAX2ACA5"/>
<dbReference type="RefSeq" id="WP_114841362.1">
    <property type="nucleotide sequence ID" value="NZ_CP031219.1"/>
</dbReference>
<organism evidence="1 2">
    <name type="scientific">Malaciobacter mytili LMG 24559</name>
    <dbReference type="NCBI Taxonomy" id="1032238"/>
    <lineage>
        <taxon>Bacteria</taxon>
        <taxon>Pseudomonadati</taxon>
        <taxon>Campylobacterota</taxon>
        <taxon>Epsilonproteobacteria</taxon>
        <taxon>Campylobacterales</taxon>
        <taxon>Arcobacteraceae</taxon>
        <taxon>Malaciobacter</taxon>
    </lineage>
</organism>
<dbReference type="SUPFAM" id="SSF53756">
    <property type="entry name" value="UDP-Glycosyltransferase/glycogen phosphorylase"/>
    <property type="match status" value="1"/>
</dbReference>
<proteinExistence type="predicted"/>
<sequence>MKIMYHVGPWCVQQYKTIVKGIDENAQTLQISGFKKLDKSNLSNRYYELLKENKSKHFTLTELDNDIIKRCRLLRSLEEKEALLHLYSMRQSVKETFDSFNPELVVSETIDQYLMDLIFHECNERNIPFVGLLVTFINGYYRISAKGENTYCRESTKDEINQVIQMLTNKDYKPRFVINSSKNIYKSLLKKHIRNLIKIPYFSIKRLISSEKYNYHYWATQKSSIDSFQLFPKIDIGDKDFLNKIQQSNKKKIFIPLQFFPEATIDYWCEELDVIEYEIKLIEYLKKLSKDFLVVVKEHPNVTGLRKNSFYKKLLEVENLILCPTNENSNFLINISDAVLVWTGSVGFEAALRGKPVLTVTKPYYMYGKQFMHININTDANEILDFIKERTNVITKEEQEKLVAYVLNSFIPGKYINDASWKLSNEKDVIDSLNIGRDIRNIYVQQK</sequence>
<accession>A0AAX2ACA5</accession>
<dbReference type="Gene3D" id="3.40.50.12580">
    <property type="match status" value="1"/>
</dbReference>
<dbReference type="KEGG" id="amyt:AMYT_0904"/>
<dbReference type="GO" id="GO:0000271">
    <property type="term" value="P:polysaccharide biosynthetic process"/>
    <property type="evidence" value="ECO:0007669"/>
    <property type="project" value="InterPro"/>
</dbReference>
<dbReference type="InterPro" id="IPR043148">
    <property type="entry name" value="TagF_C"/>
</dbReference>
<protein>
    <recommendedName>
        <fullName evidence="3">Capsule polysaccharide biosynthesis protein</fullName>
    </recommendedName>
</protein>
<dbReference type="EMBL" id="NXID01000060">
    <property type="protein sequence ID" value="RXK13705.1"/>
    <property type="molecule type" value="Genomic_DNA"/>
</dbReference>
<dbReference type="Pfam" id="PF05159">
    <property type="entry name" value="Capsule_synth"/>
    <property type="match status" value="1"/>
</dbReference>